<evidence type="ECO:0000313" key="3">
    <source>
        <dbReference type="Proteomes" id="UP000503222"/>
    </source>
</evidence>
<dbReference type="InterPro" id="IPR058513">
    <property type="entry name" value="DUF8200"/>
</dbReference>
<dbReference type="Pfam" id="PF26624">
    <property type="entry name" value="DUF8200"/>
    <property type="match status" value="1"/>
</dbReference>
<reference evidence="2 3" key="1">
    <citation type="submission" date="2020-03" db="EMBL/GenBank/DDBJ databases">
        <title>Sphingomonas sp. nov., isolated from fish.</title>
        <authorList>
            <person name="Hyun D.-W."/>
            <person name="Bae J.-W."/>
        </authorList>
    </citation>
    <scope>NUCLEOTIDE SEQUENCE [LARGE SCALE GENOMIC DNA]</scope>
    <source>
        <strain evidence="2 3">HDW15B</strain>
    </source>
</reference>
<dbReference type="RefSeq" id="WP_166410947.1">
    <property type="nucleotide sequence ID" value="NZ_CP049869.1"/>
</dbReference>
<name>A0A6G7YP89_9SPHN</name>
<accession>A0A6G7YP89</accession>
<organism evidence="2 3">
    <name type="scientific">Sphingomonas piscis</name>
    <dbReference type="NCBI Taxonomy" id="2714943"/>
    <lineage>
        <taxon>Bacteria</taxon>
        <taxon>Pseudomonadati</taxon>
        <taxon>Pseudomonadota</taxon>
        <taxon>Alphaproteobacteria</taxon>
        <taxon>Sphingomonadales</taxon>
        <taxon>Sphingomonadaceae</taxon>
        <taxon>Sphingomonas</taxon>
    </lineage>
</organism>
<dbReference type="KEGG" id="spii:G7077_06220"/>
<gene>
    <name evidence="2" type="ORF">G7077_06220</name>
</gene>
<evidence type="ECO:0000256" key="1">
    <source>
        <dbReference type="SAM" id="SignalP"/>
    </source>
</evidence>
<feature type="chain" id="PRO_5026270758" evidence="1">
    <location>
        <begin position="20"/>
        <end position="95"/>
    </location>
</feature>
<evidence type="ECO:0000313" key="2">
    <source>
        <dbReference type="EMBL" id="QIK78554.1"/>
    </source>
</evidence>
<keyword evidence="3" id="KW-1185">Reference proteome</keyword>
<protein>
    <submittedName>
        <fullName evidence="2">Uncharacterized protein</fullName>
    </submittedName>
</protein>
<dbReference type="EMBL" id="CP049869">
    <property type="protein sequence ID" value="QIK78554.1"/>
    <property type="molecule type" value="Genomic_DNA"/>
</dbReference>
<feature type="signal peptide" evidence="1">
    <location>
        <begin position="1"/>
        <end position="19"/>
    </location>
</feature>
<dbReference type="AlphaFoldDB" id="A0A6G7YP89"/>
<sequence>MRFSFVALSAFVLATPAGAANYMAKPIQPAAAKIITRDAVWGCGPDACQASTQQSRPAVLCQGLAKRAGPLQSFLVNGRAFSSAELDRCNLSARR</sequence>
<keyword evidence="1" id="KW-0732">Signal</keyword>
<dbReference type="Proteomes" id="UP000503222">
    <property type="component" value="Chromosome"/>
</dbReference>
<dbReference type="NCBIfam" id="NF047636">
    <property type="entry name" value="CC_3452_fam"/>
    <property type="match status" value="1"/>
</dbReference>
<dbReference type="InterPro" id="IPR058067">
    <property type="entry name" value="CC_3452-like"/>
</dbReference>
<proteinExistence type="predicted"/>